<gene>
    <name evidence="1" type="ORF">NDU88_001478</name>
</gene>
<dbReference type="AlphaFoldDB" id="A0AAV7VXQ9"/>
<dbReference type="Proteomes" id="UP001066276">
    <property type="component" value="Chromosome 1_2"/>
</dbReference>
<protein>
    <submittedName>
        <fullName evidence="1">Uncharacterized protein</fullName>
    </submittedName>
</protein>
<evidence type="ECO:0000313" key="1">
    <source>
        <dbReference type="EMBL" id="KAJ1206068.1"/>
    </source>
</evidence>
<comment type="caution">
    <text evidence="1">The sequence shown here is derived from an EMBL/GenBank/DDBJ whole genome shotgun (WGS) entry which is preliminary data.</text>
</comment>
<reference evidence="1" key="1">
    <citation type="journal article" date="2022" name="bioRxiv">
        <title>Sequencing and chromosome-scale assembly of the giantPleurodeles waltlgenome.</title>
        <authorList>
            <person name="Brown T."/>
            <person name="Elewa A."/>
            <person name="Iarovenko S."/>
            <person name="Subramanian E."/>
            <person name="Araus A.J."/>
            <person name="Petzold A."/>
            <person name="Susuki M."/>
            <person name="Suzuki K.-i.T."/>
            <person name="Hayashi T."/>
            <person name="Toyoda A."/>
            <person name="Oliveira C."/>
            <person name="Osipova E."/>
            <person name="Leigh N.D."/>
            <person name="Simon A."/>
            <person name="Yun M.H."/>
        </authorList>
    </citation>
    <scope>NUCLEOTIDE SEQUENCE</scope>
    <source>
        <strain evidence="1">20211129_DDA</strain>
        <tissue evidence="1">Liver</tissue>
    </source>
</reference>
<keyword evidence="2" id="KW-1185">Reference proteome</keyword>
<evidence type="ECO:0000313" key="2">
    <source>
        <dbReference type="Proteomes" id="UP001066276"/>
    </source>
</evidence>
<dbReference type="EMBL" id="JANPWB010000002">
    <property type="protein sequence ID" value="KAJ1206068.1"/>
    <property type="molecule type" value="Genomic_DNA"/>
</dbReference>
<organism evidence="1 2">
    <name type="scientific">Pleurodeles waltl</name>
    <name type="common">Iberian ribbed newt</name>
    <dbReference type="NCBI Taxonomy" id="8319"/>
    <lineage>
        <taxon>Eukaryota</taxon>
        <taxon>Metazoa</taxon>
        <taxon>Chordata</taxon>
        <taxon>Craniata</taxon>
        <taxon>Vertebrata</taxon>
        <taxon>Euteleostomi</taxon>
        <taxon>Amphibia</taxon>
        <taxon>Batrachia</taxon>
        <taxon>Caudata</taxon>
        <taxon>Salamandroidea</taxon>
        <taxon>Salamandridae</taxon>
        <taxon>Pleurodelinae</taxon>
        <taxon>Pleurodeles</taxon>
    </lineage>
</organism>
<proteinExistence type="predicted"/>
<accession>A0AAV7VXQ9</accession>
<name>A0AAV7VXQ9_PLEWA</name>
<sequence>MPGGDFGSGSQAGGDGQCDALYSSIRLDIAGFQFRVMGLEQRVTTVEAHVASSRDWEQELLYLRSKMTNLEDRSRRDNVRFLGFPENIEGEDIHSFL</sequence>